<feature type="binding site" evidence="10">
    <location>
        <position position="163"/>
    </location>
    <ligand>
        <name>UDP-N-acetyl-alpha-D-glucosamine</name>
        <dbReference type="ChEBI" id="CHEBI:57705"/>
    </ligand>
</feature>
<dbReference type="GO" id="GO:0051301">
    <property type="term" value="P:cell division"/>
    <property type="evidence" value="ECO:0007669"/>
    <property type="project" value="UniProtKB-KW"/>
</dbReference>
<comment type="catalytic activity">
    <reaction evidence="10">
        <text>di-trans,octa-cis-undecaprenyl diphospho-N-acetyl-alpha-D-muramoyl-L-alanyl-D-glutamyl-meso-2,6-diaminopimeloyl-D-alanyl-D-alanine + UDP-N-acetyl-alpha-D-glucosamine = di-trans,octa-cis-undecaprenyl diphospho-[N-acetyl-alpha-D-glucosaminyl-(1-&gt;4)]-N-acetyl-alpha-D-muramoyl-L-alanyl-D-glutamyl-meso-2,6-diaminopimeloyl-D-alanyl-D-alanine + UDP + H(+)</text>
        <dbReference type="Rhea" id="RHEA:31227"/>
        <dbReference type="ChEBI" id="CHEBI:15378"/>
        <dbReference type="ChEBI" id="CHEBI:57705"/>
        <dbReference type="ChEBI" id="CHEBI:58223"/>
        <dbReference type="ChEBI" id="CHEBI:61387"/>
        <dbReference type="ChEBI" id="CHEBI:61388"/>
        <dbReference type="EC" id="2.4.1.227"/>
    </reaction>
</comment>
<evidence type="ECO:0000256" key="2">
    <source>
        <dbReference type="ARBA" id="ARBA00022618"/>
    </source>
</evidence>
<dbReference type="InterPro" id="IPR007235">
    <property type="entry name" value="Glyco_trans_28_C"/>
</dbReference>
<evidence type="ECO:0000256" key="3">
    <source>
        <dbReference type="ARBA" id="ARBA00022676"/>
    </source>
</evidence>
<evidence type="ECO:0000313" key="14">
    <source>
        <dbReference type="Proteomes" id="UP000280444"/>
    </source>
</evidence>
<keyword evidence="14" id="KW-1185">Reference proteome</keyword>
<dbReference type="GO" id="GO:0005886">
    <property type="term" value="C:plasma membrane"/>
    <property type="evidence" value="ECO:0007669"/>
    <property type="project" value="UniProtKB-SubCell"/>
</dbReference>
<dbReference type="Gene3D" id="3.40.50.2000">
    <property type="entry name" value="Glycogen Phosphorylase B"/>
    <property type="match status" value="2"/>
</dbReference>
<keyword evidence="1 10" id="KW-1003">Cell membrane</keyword>
<dbReference type="UniPathway" id="UPA00219"/>
<keyword evidence="8 10" id="KW-0131">Cell cycle</keyword>
<name>A0A3P1SHA6_9ACTO</name>
<feature type="domain" description="Glycosyl transferase family 28 C-terminal" evidence="12">
    <location>
        <begin position="198"/>
        <end position="360"/>
    </location>
</feature>
<feature type="binding site" evidence="10">
    <location>
        <position position="205"/>
    </location>
    <ligand>
        <name>UDP-N-acetyl-alpha-D-glucosamine</name>
        <dbReference type="ChEBI" id="CHEBI:57705"/>
    </ligand>
</feature>
<keyword evidence="2 10" id="KW-0132">Cell division</keyword>
<dbReference type="Proteomes" id="UP000280444">
    <property type="component" value="Unassembled WGS sequence"/>
</dbReference>
<comment type="subcellular location">
    <subcellularLocation>
        <location evidence="10">Cell membrane</location>
        <topology evidence="10">Peripheral membrane protein</topology>
        <orientation evidence="10">Cytoplasmic side</orientation>
    </subcellularLocation>
</comment>
<dbReference type="GO" id="GO:0005975">
    <property type="term" value="P:carbohydrate metabolic process"/>
    <property type="evidence" value="ECO:0007669"/>
    <property type="project" value="InterPro"/>
</dbReference>
<keyword evidence="4 10" id="KW-0808">Transferase</keyword>
<keyword evidence="3 10" id="KW-0328">Glycosyltransferase</keyword>
<keyword evidence="6 10" id="KW-0573">Peptidoglycan synthesis</keyword>
<evidence type="ECO:0000256" key="1">
    <source>
        <dbReference type="ARBA" id="ARBA00022475"/>
    </source>
</evidence>
<evidence type="ECO:0000256" key="4">
    <source>
        <dbReference type="ARBA" id="ARBA00022679"/>
    </source>
</evidence>
<comment type="similarity">
    <text evidence="10">Belongs to the glycosyltransferase 28 family. MurG subfamily.</text>
</comment>
<dbReference type="InterPro" id="IPR006009">
    <property type="entry name" value="GlcNAc_MurG"/>
</dbReference>
<comment type="pathway">
    <text evidence="10">Cell wall biogenesis; peptidoglycan biosynthesis.</text>
</comment>
<evidence type="ECO:0000259" key="11">
    <source>
        <dbReference type="Pfam" id="PF03033"/>
    </source>
</evidence>
<dbReference type="EMBL" id="RQZF01000001">
    <property type="protein sequence ID" value="RRC96406.1"/>
    <property type="molecule type" value="Genomic_DNA"/>
</dbReference>
<feature type="binding site" evidence="10">
    <location>
        <position position="303"/>
    </location>
    <ligand>
        <name>UDP-N-acetyl-alpha-D-glucosamine</name>
        <dbReference type="ChEBI" id="CHEBI:57705"/>
    </ligand>
</feature>
<dbReference type="HAMAP" id="MF_00033">
    <property type="entry name" value="MurG"/>
    <property type="match status" value="1"/>
</dbReference>
<dbReference type="GO" id="GO:0051991">
    <property type="term" value="F:UDP-N-acetyl-D-glucosamine:N-acetylmuramoyl-L-alanyl-D-glutamyl-meso-2,6-diaminopimelyl-D-alanyl-D-alanine-diphosphoundecaprenol 4-beta-N-acetylglucosaminlytransferase activity"/>
    <property type="evidence" value="ECO:0007669"/>
    <property type="project" value="RHEA"/>
</dbReference>
<evidence type="ECO:0000256" key="8">
    <source>
        <dbReference type="ARBA" id="ARBA00023306"/>
    </source>
</evidence>
<keyword evidence="7 10" id="KW-0472">Membrane</keyword>
<comment type="caution">
    <text evidence="10">Lacks conserved residue(s) required for the propagation of feature annotation.</text>
</comment>
<evidence type="ECO:0000259" key="12">
    <source>
        <dbReference type="Pfam" id="PF04101"/>
    </source>
</evidence>
<sequence>MTPRIVMAGGGTAGHVNPLLATAHVLRERGCEVSVLGTAEGLEATLVPDAGLPFSVIPRVPFPRRPNTALLTFPARFHEATRKAEQEIRGADVVVGFGGYVSTPAYRAAKKLGVPIVVHEQNARPGLANKVGAANAKVVALTFASTPLSAKNGTTIVTGLPLRPVMADLAQKRLTPEGADAARVAAAERLGLRPDLATIVITGGSLGAQHVNEVMVGEAPSLPDDVQVLHLTGKGKDAAVREALKGTGVEDRWVVLDYLTTMEDALAVADLVVCRSGAGTVAELTALGIPAVYVPLPIGNGEQRLNAADHVAAGGALMVADAQLDGAYVRTTIFPLITSGEYRQMREATAGLGIVDAAQRLAEAIIEEVQE</sequence>
<dbReference type="Pfam" id="PF03033">
    <property type="entry name" value="Glyco_transf_28"/>
    <property type="match status" value="1"/>
</dbReference>
<dbReference type="RefSeq" id="WP_124867960.1">
    <property type="nucleotide sequence ID" value="NZ_RQZF01000001.1"/>
</dbReference>
<dbReference type="EC" id="2.4.1.227" evidence="10"/>
<dbReference type="GO" id="GO:0050511">
    <property type="term" value="F:undecaprenyldiphospho-muramoylpentapeptide beta-N-acetylglucosaminyltransferase activity"/>
    <property type="evidence" value="ECO:0007669"/>
    <property type="project" value="UniProtKB-UniRule"/>
</dbReference>
<accession>A0A3P1SHA6</accession>
<dbReference type="GO" id="GO:0071555">
    <property type="term" value="P:cell wall organization"/>
    <property type="evidence" value="ECO:0007669"/>
    <property type="project" value="UniProtKB-KW"/>
</dbReference>
<evidence type="ECO:0000256" key="7">
    <source>
        <dbReference type="ARBA" id="ARBA00023136"/>
    </source>
</evidence>
<dbReference type="GO" id="GO:0009252">
    <property type="term" value="P:peptidoglycan biosynthetic process"/>
    <property type="evidence" value="ECO:0007669"/>
    <property type="project" value="UniProtKB-UniRule"/>
</dbReference>
<feature type="domain" description="Glycosyltransferase family 28 N-terminal" evidence="11">
    <location>
        <begin position="5"/>
        <end position="139"/>
    </location>
</feature>
<evidence type="ECO:0000256" key="5">
    <source>
        <dbReference type="ARBA" id="ARBA00022960"/>
    </source>
</evidence>
<dbReference type="Pfam" id="PF04101">
    <property type="entry name" value="Glyco_tran_28_C"/>
    <property type="match status" value="1"/>
</dbReference>
<dbReference type="PANTHER" id="PTHR21015:SF22">
    <property type="entry name" value="GLYCOSYLTRANSFERASE"/>
    <property type="match status" value="1"/>
</dbReference>
<dbReference type="SUPFAM" id="SSF53756">
    <property type="entry name" value="UDP-Glycosyltransferase/glycogen phosphorylase"/>
    <property type="match status" value="1"/>
</dbReference>
<comment type="function">
    <text evidence="10">Cell wall formation. Catalyzes the transfer of a GlcNAc subunit on undecaprenyl-pyrophosphoryl-MurNAc-pentapeptide (lipid intermediate I) to form undecaprenyl-pyrophosphoryl-MurNAc-(pentapeptide)GlcNAc (lipid intermediate II).</text>
</comment>
<comment type="caution">
    <text evidence="13">The sequence shown here is derived from an EMBL/GenBank/DDBJ whole genome shotgun (WGS) entry which is preliminary data.</text>
</comment>
<dbReference type="GO" id="GO:0008360">
    <property type="term" value="P:regulation of cell shape"/>
    <property type="evidence" value="ECO:0007669"/>
    <property type="project" value="UniProtKB-KW"/>
</dbReference>
<gene>
    <name evidence="10 13" type="primary">murG</name>
    <name evidence="13" type="ORF">EII11_01840</name>
</gene>
<evidence type="ECO:0000256" key="9">
    <source>
        <dbReference type="ARBA" id="ARBA00023316"/>
    </source>
</evidence>
<dbReference type="CDD" id="cd03785">
    <property type="entry name" value="GT28_MurG"/>
    <property type="match status" value="1"/>
</dbReference>
<dbReference type="AlphaFoldDB" id="A0A3P1SHA6"/>
<feature type="binding site" evidence="10">
    <location>
        <position position="122"/>
    </location>
    <ligand>
        <name>UDP-N-acetyl-alpha-D-glucosamine</name>
        <dbReference type="ChEBI" id="CHEBI:57705"/>
    </ligand>
</feature>
<keyword evidence="9 10" id="KW-0961">Cell wall biogenesis/degradation</keyword>
<protein>
    <recommendedName>
        <fullName evidence="10">UDP-N-acetylglucosamine--N-acetylmuramyl-(pentapeptide) pyrophosphoryl-undecaprenol N-acetylglucosamine transferase</fullName>
        <ecNumber evidence="10">2.4.1.227</ecNumber>
    </recommendedName>
    <alternativeName>
        <fullName evidence="10">Undecaprenyl-PP-MurNAc-pentapeptide-UDPGlcNAc GlcNAc transferase</fullName>
    </alternativeName>
</protein>
<dbReference type="InterPro" id="IPR004276">
    <property type="entry name" value="GlycoTrans_28_N"/>
</dbReference>
<reference evidence="13 14" key="1">
    <citation type="submission" date="2018-11" db="EMBL/GenBank/DDBJ databases">
        <title>Genomes From Bacteria Associated with the Canine Oral Cavity: a Test Case for Automated Genome-Based Taxonomic Assignment.</title>
        <authorList>
            <person name="Coil D.A."/>
            <person name="Jospin G."/>
            <person name="Darling A.E."/>
            <person name="Wallis C."/>
            <person name="Davis I.J."/>
            <person name="Harris S."/>
            <person name="Eisen J.A."/>
            <person name="Holcombe L.J."/>
            <person name="O'Flynn C."/>
        </authorList>
    </citation>
    <scope>NUCLEOTIDE SEQUENCE [LARGE SCALE GENOMIC DNA]</scope>
    <source>
        <strain evidence="13 14">OH770</strain>
    </source>
</reference>
<dbReference type="NCBIfam" id="TIGR01133">
    <property type="entry name" value="murG"/>
    <property type="match status" value="1"/>
</dbReference>
<evidence type="ECO:0000256" key="10">
    <source>
        <dbReference type="HAMAP-Rule" id="MF_00033"/>
    </source>
</evidence>
<proteinExistence type="inferred from homology"/>
<dbReference type="PANTHER" id="PTHR21015">
    <property type="entry name" value="UDP-N-ACETYLGLUCOSAMINE--N-ACETYLMURAMYL-(PENTAPEPTIDE) PYROPHOSPHORYL-UNDECAPRENOL N-ACETYLGLUCOSAMINE TRANSFERASE 1"/>
    <property type="match status" value="1"/>
</dbReference>
<dbReference type="OrthoDB" id="9808936at2"/>
<evidence type="ECO:0000256" key="6">
    <source>
        <dbReference type="ARBA" id="ARBA00022984"/>
    </source>
</evidence>
<evidence type="ECO:0000313" key="13">
    <source>
        <dbReference type="EMBL" id="RRC96406.1"/>
    </source>
</evidence>
<keyword evidence="5 10" id="KW-0133">Cell shape</keyword>
<feature type="binding site" evidence="10">
    <location>
        <begin position="12"/>
        <end position="14"/>
    </location>
    <ligand>
        <name>UDP-N-acetyl-alpha-D-glucosamine</name>
        <dbReference type="ChEBI" id="CHEBI:57705"/>
    </ligand>
</feature>
<organism evidence="13 14">
    <name type="scientific">Schaalia canis</name>
    <dbReference type="NCBI Taxonomy" id="100469"/>
    <lineage>
        <taxon>Bacteria</taxon>
        <taxon>Bacillati</taxon>
        <taxon>Actinomycetota</taxon>
        <taxon>Actinomycetes</taxon>
        <taxon>Actinomycetales</taxon>
        <taxon>Actinomycetaceae</taxon>
        <taxon>Schaalia</taxon>
    </lineage>
</organism>